<comment type="function">
    <text evidence="4">Serine peptidase whose precise substrate specificity remains unclear. Does not cleave peptides after a arginine or lysine residue. Regulates trans-Golgi network morphology and sorting by regulating the membrane binding of the AP-1 complex. May play a role in the regulation of synaptic vesicle exocytosis.</text>
</comment>
<dbReference type="InterPro" id="IPR051543">
    <property type="entry name" value="Serine_Peptidase_S9A"/>
</dbReference>
<dbReference type="InterPro" id="IPR001375">
    <property type="entry name" value="Peptidase_S9_cat"/>
</dbReference>
<dbReference type="Pfam" id="PF02897">
    <property type="entry name" value="Peptidase_S9_N"/>
    <property type="match status" value="1"/>
</dbReference>
<dbReference type="PANTHER" id="PTHR11757:SF19">
    <property type="entry name" value="PROLYL ENDOPEPTIDASE-LIKE"/>
    <property type="match status" value="1"/>
</dbReference>
<comment type="similarity">
    <text evidence="1">Belongs to the peptidase S9A family.</text>
</comment>
<protein>
    <recommendedName>
        <fullName evidence="2">Prolyl endopeptidase-like</fullName>
    </recommendedName>
    <alternativeName>
        <fullName evidence="3">Prolylendopeptidase-like</fullName>
    </alternativeName>
</protein>
<evidence type="ECO:0000256" key="3">
    <source>
        <dbReference type="ARBA" id="ARBA00042165"/>
    </source>
</evidence>
<dbReference type="Proteomes" id="UP000693970">
    <property type="component" value="Unassembled WGS sequence"/>
</dbReference>
<proteinExistence type="inferred from homology"/>
<evidence type="ECO:0000259" key="6">
    <source>
        <dbReference type="Pfam" id="PF02897"/>
    </source>
</evidence>
<evidence type="ECO:0000256" key="1">
    <source>
        <dbReference type="ARBA" id="ARBA00005228"/>
    </source>
</evidence>
<keyword evidence="8" id="KW-1185">Reference proteome</keyword>
<evidence type="ECO:0000313" key="8">
    <source>
        <dbReference type="Proteomes" id="UP000693970"/>
    </source>
</evidence>
<dbReference type="EMBL" id="JAGRRH010000001">
    <property type="protein sequence ID" value="KAG7374109.1"/>
    <property type="molecule type" value="Genomic_DNA"/>
</dbReference>
<evidence type="ECO:0000256" key="4">
    <source>
        <dbReference type="ARBA" id="ARBA00045448"/>
    </source>
</evidence>
<dbReference type="GO" id="GO:0004252">
    <property type="term" value="F:serine-type endopeptidase activity"/>
    <property type="evidence" value="ECO:0007669"/>
    <property type="project" value="InterPro"/>
</dbReference>
<accession>A0A9K3M5B4</accession>
<dbReference type="GO" id="GO:0006508">
    <property type="term" value="P:proteolysis"/>
    <property type="evidence" value="ECO:0007669"/>
    <property type="project" value="InterPro"/>
</dbReference>
<reference evidence="7" key="1">
    <citation type="journal article" date="2021" name="Sci. Rep.">
        <title>Diploid genomic architecture of Nitzschia inconspicua, an elite biomass production diatom.</title>
        <authorList>
            <person name="Oliver A."/>
            <person name="Podell S."/>
            <person name="Pinowska A."/>
            <person name="Traller J.C."/>
            <person name="Smith S.R."/>
            <person name="McClure R."/>
            <person name="Beliaev A."/>
            <person name="Bohutskyi P."/>
            <person name="Hill E.A."/>
            <person name="Rabines A."/>
            <person name="Zheng H."/>
            <person name="Allen L.Z."/>
            <person name="Kuo A."/>
            <person name="Grigoriev I.V."/>
            <person name="Allen A.E."/>
            <person name="Hazlebeck D."/>
            <person name="Allen E.E."/>
        </authorList>
    </citation>
    <scope>NUCLEOTIDE SEQUENCE</scope>
    <source>
        <strain evidence="7">Hildebrandi</strain>
    </source>
</reference>
<dbReference type="OrthoDB" id="47870at2759"/>
<evidence type="ECO:0000256" key="2">
    <source>
        <dbReference type="ARBA" id="ARBA00039290"/>
    </source>
</evidence>
<evidence type="ECO:0000313" key="7">
    <source>
        <dbReference type="EMBL" id="KAG7374109.1"/>
    </source>
</evidence>
<dbReference type="Pfam" id="PF00326">
    <property type="entry name" value="Peptidase_S9"/>
    <property type="match status" value="1"/>
</dbReference>
<comment type="caution">
    <text evidence="7">The sequence shown here is derived from an EMBL/GenBank/DDBJ whole genome shotgun (WGS) entry which is preliminary data.</text>
</comment>
<feature type="domain" description="Peptidase S9 prolyl oligopeptidase catalytic" evidence="5">
    <location>
        <begin position="583"/>
        <end position="792"/>
    </location>
</feature>
<sequence length="796" mass="90089">MMYDRSFASGLGCRFVGKMHRRNAASGGSTQLRSMLRLCQRPSLPIPSFVETSSSMTSNFLNVKRELYFCRYLSNDTTTTTATGKDEWDDYRQPITKELWHELSRDLAETRNWEASASKIYQEMYNEIQQNVEEFWEDQPPVPEYGPTGKWMYQLVVCKDDNTRVYQRFPAGEDLRNPQPVARFEPDEEILSMSLTPDEKCIASLVQKPSACVELRIHNIDSDREISLSGPFVHQDDHRTVADDHLVIDDVVSLEWGPPIVKGDNDVIAQTLYVVTADNQGRPFQAGCWRIDPASMTPMGNLIQLYQSSDPAVIVDVQRTKGCQYIVIQALTKRSNEIYLCRDPSLPMVIVKARTDGLLYHLDVGKNRDVVMLMSIEKHNNGNYRLLETSIESLPLLHEDGLCMLSEADDAEFFIEDMDLFKDFLVLYERSTRDGMQRMRIRQRDGESQYCCNANNDKFIDAATIDTGTGLVKLTPSGNIHFEASTLRVQLESPILPGNLYEYSFTGDRWKKISQTVSSDDEDVDLYTREVVYAQSRDGTEVPISLFFDTVKWRDSTVAGPVVLVGYGAYGEPASLGYDPALSALVKKGAMVAFAHTRGGGDLGKGWYFAGRREHKLQSIEDFEACAFYLQTRFEERKLTCKAFSAGGVLVGAVLNRHPGLFDKVVLTNAFLDVHATMKNSSLFLTEHEFDEFGDPNRDQKMDEIIRSYCPVYNLHPGSQTLAKTKVLVIGTLDDPNVPYWNTTVYFKKLKKAYGCSQQNSKAFLHLEMQGGHNISGTNRLHVWSLENAFLLDDAL</sequence>
<dbReference type="PANTHER" id="PTHR11757">
    <property type="entry name" value="PROTEASE FAMILY S9A OLIGOPEPTIDASE"/>
    <property type="match status" value="1"/>
</dbReference>
<reference evidence="7" key="2">
    <citation type="submission" date="2021-04" db="EMBL/GenBank/DDBJ databases">
        <authorList>
            <person name="Podell S."/>
        </authorList>
    </citation>
    <scope>NUCLEOTIDE SEQUENCE</scope>
    <source>
        <strain evidence="7">Hildebrandi</strain>
    </source>
</reference>
<dbReference type="AlphaFoldDB" id="A0A9K3M5B4"/>
<name>A0A9K3M5B4_9STRA</name>
<organism evidence="7 8">
    <name type="scientific">Nitzschia inconspicua</name>
    <dbReference type="NCBI Taxonomy" id="303405"/>
    <lineage>
        <taxon>Eukaryota</taxon>
        <taxon>Sar</taxon>
        <taxon>Stramenopiles</taxon>
        <taxon>Ochrophyta</taxon>
        <taxon>Bacillariophyta</taxon>
        <taxon>Bacillariophyceae</taxon>
        <taxon>Bacillariophycidae</taxon>
        <taxon>Bacillariales</taxon>
        <taxon>Bacillariaceae</taxon>
        <taxon>Nitzschia</taxon>
    </lineage>
</organism>
<feature type="domain" description="Peptidase S9A N-terminal" evidence="6">
    <location>
        <begin position="306"/>
        <end position="512"/>
    </location>
</feature>
<dbReference type="InterPro" id="IPR023302">
    <property type="entry name" value="Pept_S9A_N"/>
</dbReference>
<gene>
    <name evidence="7" type="ORF">IV203_013204</name>
</gene>
<evidence type="ECO:0000259" key="5">
    <source>
        <dbReference type="Pfam" id="PF00326"/>
    </source>
</evidence>